<keyword evidence="3" id="KW-1185">Reference proteome</keyword>
<organism evidence="2 3">
    <name type="scientific">Arthrobotrys conoides</name>
    <dbReference type="NCBI Taxonomy" id="74498"/>
    <lineage>
        <taxon>Eukaryota</taxon>
        <taxon>Fungi</taxon>
        <taxon>Dikarya</taxon>
        <taxon>Ascomycota</taxon>
        <taxon>Pezizomycotina</taxon>
        <taxon>Orbiliomycetes</taxon>
        <taxon>Orbiliales</taxon>
        <taxon>Orbiliaceae</taxon>
        <taxon>Arthrobotrys</taxon>
    </lineage>
</organism>
<name>A0AAN8NUK4_9PEZI</name>
<reference evidence="2 3" key="1">
    <citation type="submission" date="2019-10" db="EMBL/GenBank/DDBJ databases">
        <authorList>
            <person name="Palmer J.M."/>
        </authorList>
    </citation>
    <scope>NUCLEOTIDE SEQUENCE [LARGE SCALE GENOMIC DNA]</scope>
    <source>
        <strain evidence="2 3">TWF506</strain>
    </source>
</reference>
<protein>
    <submittedName>
        <fullName evidence="2">Uncharacterized protein</fullName>
    </submittedName>
</protein>
<dbReference type="EMBL" id="JAVHJM010000002">
    <property type="protein sequence ID" value="KAK6518808.1"/>
    <property type="molecule type" value="Genomic_DNA"/>
</dbReference>
<evidence type="ECO:0000313" key="3">
    <source>
        <dbReference type="Proteomes" id="UP001307849"/>
    </source>
</evidence>
<evidence type="ECO:0000313" key="2">
    <source>
        <dbReference type="EMBL" id="KAK6518808.1"/>
    </source>
</evidence>
<proteinExistence type="predicted"/>
<evidence type="ECO:0000256" key="1">
    <source>
        <dbReference type="SAM" id="MobiDB-lite"/>
    </source>
</evidence>
<dbReference type="Proteomes" id="UP001307849">
    <property type="component" value="Unassembled WGS sequence"/>
</dbReference>
<dbReference type="AlphaFoldDB" id="A0AAN8NUK4"/>
<gene>
    <name evidence="2" type="ORF">TWF506_005943</name>
</gene>
<accession>A0AAN8NUK4</accession>
<sequence length="65" mass="7873">MRDDDREGWFGEWDDWCKESTDQEPEGYERQEGDDNREDIMDFRPKSVVRCLLHRGSFEDAVWDS</sequence>
<comment type="caution">
    <text evidence="2">The sequence shown here is derived from an EMBL/GenBank/DDBJ whole genome shotgun (WGS) entry which is preliminary data.</text>
</comment>
<feature type="region of interest" description="Disordered" evidence="1">
    <location>
        <begin position="1"/>
        <end position="34"/>
    </location>
</feature>